<feature type="region of interest" description="Disordered" evidence="1">
    <location>
        <begin position="167"/>
        <end position="186"/>
    </location>
</feature>
<evidence type="ECO:0000313" key="2">
    <source>
        <dbReference type="EMBL" id="AII29068.1"/>
    </source>
</evidence>
<dbReference type="OrthoDB" id="11374at10239"/>
<gene>
    <name evidence="2" type="ORF">PHL082M00_34</name>
</gene>
<protein>
    <submittedName>
        <fullName evidence="2">Uncharacterized protein</fullName>
    </submittedName>
</protein>
<accession>A0A0E3DKP9</accession>
<dbReference type="Proteomes" id="UP000033324">
    <property type="component" value="Genome"/>
</dbReference>
<proteinExistence type="predicted"/>
<organism evidence="2 3">
    <name type="scientific">Propionibacterium phage PHL082M00</name>
    <dbReference type="NCBI Taxonomy" id="1500808"/>
    <lineage>
        <taxon>Viruses</taxon>
        <taxon>Duplodnaviria</taxon>
        <taxon>Heunggongvirae</taxon>
        <taxon>Uroviricota</taxon>
        <taxon>Caudoviricetes</taxon>
        <taxon>Pahexavirus</taxon>
        <taxon>Pahexavirus PHL082M03</taxon>
    </lineage>
</organism>
<dbReference type="EMBL" id="KJ578768">
    <property type="protein sequence ID" value="AII29068.1"/>
    <property type="molecule type" value="Genomic_DNA"/>
</dbReference>
<sequence>MTFPRLSAANETASPDKTNKQTNKTVKETTMGLANYRNNSNSTFFNPSRNQDATAIAFKIRDVQHNTEGYGGQVADRIYADVTIFHTLDDLNNGTPETIPNAIIEKARGNNDRPHSMIRDLEAYLGEEQAFKLATVRTKNGFNAVVLKPLDDAIYDKVAEYVDKRDNGQLDDTTAPADADIDIDSI</sequence>
<reference evidence="2 3" key="1">
    <citation type="journal article" date="2015" name="ISME J.">
        <title>The diversity and host interactions of Propionibacterium acnes bacteriophages on human skin.</title>
        <authorList>
            <person name="Liu J."/>
            <person name="Yan R."/>
            <person name="Zhong Q."/>
            <person name="Ngo S."/>
            <person name="Bangayan N.J."/>
            <person name="Nguyen L."/>
            <person name="Lui T."/>
            <person name="Liu M."/>
            <person name="Erfe M.C."/>
            <person name="Craft N."/>
            <person name="Tomida S."/>
            <person name="Li H."/>
        </authorList>
    </citation>
    <scope>NUCLEOTIDE SEQUENCE [LARGE SCALE GENOMIC DNA]</scope>
    <source>
        <strain evidence="2">PHL082M00</strain>
    </source>
</reference>
<evidence type="ECO:0000256" key="1">
    <source>
        <dbReference type="SAM" id="MobiDB-lite"/>
    </source>
</evidence>
<feature type="compositionally biased region" description="Polar residues" evidence="1">
    <location>
        <begin position="9"/>
        <end position="24"/>
    </location>
</feature>
<name>A0A0E3DKP9_9CAUD</name>
<feature type="region of interest" description="Disordered" evidence="1">
    <location>
        <begin position="1"/>
        <end position="25"/>
    </location>
</feature>
<evidence type="ECO:0000313" key="3">
    <source>
        <dbReference type="Proteomes" id="UP000033324"/>
    </source>
</evidence>